<dbReference type="NCBIfam" id="TIGR00494">
    <property type="entry name" value="crcB"/>
    <property type="match status" value="1"/>
</dbReference>
<dbReference type="HAMAP" id="MF_00454">
    <property type="entry name" value="FluC"/>
    <property type="match status" value="1"/>
</dbReference>
<comment type="function">
    <text evidence="9 10">Fluoride-specific ion channel. Important for reducing fluoride concentration in the cell, thus reducing its toxicity.</text>
</comment>
<dbReference type="OrthoDB" id="9815830at2"/>
<dbReference type="InterPro" id="IPR003691">
    <property type="entry name" value="FluC"/>
</dbReference>
<dbReference type="GO" id="GO:0062054">
    <property type="term" value="F:fluoride channel activity"/>
    <property type="evidence" value="ECO:0007669"/>
    <property type="project" value="UniProtKB-UniRule"/>
</dbReference>
<comment type="activity regulation">
    <text evidence="10">Na(+) is not transported, but it plays an essential structural role and its presence is essential for fluoride channel function.</text>
</comment>
<evidence type="ECO:0000256" key="5">
    <source>
        <dbReference type="ARBA" id="ARBA00023136"/>
    </source>
</evidence>
<feature type="binding site" evidence="10">
    <location>
        <position position="102"/>
    </location>
    <ligand>
        <name>Na(+)</name>
        <dbReference type="ChEBI" id="CHEBI:29101"/>
        <note>structural</note>
    </ligand>
</feature>
<gene>
    <name evidence="10" type="primary">fluC</name>
    <name evidence="10" type="synonym">crcB</name>
    <name evidence="11" type="ORF">M595_1169</name>
</gene>
<evidence type="ECO:0000256" key="4">
    <source>
        <dbReference type="ARBA" id="ARBA00022989"/>
    </source>
</evidence>
<evidence type="ECO:0000256" key="9">
    <source>
        <dbReference type="ARBA" id="ARBA00049940"/>
    </source>
</evidence>
<evidence type="ECO:0000313" key="11">
    <source>
        <dbReference type="EMBL" id="ERT08818.1"/>
    </source>
</evidence>
<dbReference type="PANTHER" id="PTHR28259">
    <property type="entry name" value="FLUORIDE EXPORT PROTEIN 1-RELATED"/>
    <property type="match status" value="1"/>
</dbReference>
<dbReference type="AlphaFoldDB" id="U7QLQ6"/>
<organism evidence="11 12">
    <name type="scientific">Lyngbya aestuarii BL J</name>
    <dbReference type="NCBI Taxonomy" id="1348334"/>
    <lineage>
        <taxon>Bacteria</taxon>
        <taxon>Bacillati</taxon>
        <taxon>Cyanobacteriota</taxon>
        <taxon>Cyanophyceae</taxon>
        <taxon>Oscillatoriophycideae</taxon>
        <taxon>Oscillatoriales</taxon>
        <taxon>Microcoleaceae</taxon>
        <taxon>Lyngbya</taxon>
    </lineage>
</organism>
<reference evidence="11 12" key="1">
    <citation type="journal article" date="2013" name="Front. Microbiol.">
        <title>Comparative genomic analyses of the cyanobacterium, Lyngbya aestuarii BL J, a powerful hydrogen producer.</title>
        <authorList>
            <person name="Kothari A."/>
            <person name="Vaughn M."/>
            <person name="Garcia-Pichel F."/>
        </authorList>
    </citation>
    <scope>NUCLEOTIDE SEQUENCE [LARGE SCALE GENOMIC DNA]</scope>
    <source>
        <strain evidence="11 12">BL J</strain>
    </source>
</reference>
<feature type="binding site" evidence="10">
    <location>
        <position position="99"/>
    </location>
    <ligand>
        <name>Na(+)</name>
        <dbReference type="ChEBI" id="CHEBI:29101"/>
        <note>structural</note>
    </ligand>
</feature>
<feature type="transmembrane region" description="Helical" evidence="10">
    <location>
        <begin position="82"/>
        <end position="104"/>
    </location>
</feature>
<evidence type="ECO:0000256" key="7">
    <source>
        <dbReference type="ARBA" id="ARBA00035120"/>
    </source>
</evidence>
<accession>U7QLQ6</accession>
<keyword evidence="6 10" id="KW-0407">Ion channel</keyword>
<comment type="catalytic activity">
    <reaction evidence="8">
        <text>fluoride(in) = fluoride(out)</text>
        <dbReference type="Rhea" id="RHEA:76159"/>
        <dbReference type="ChEBI" id="CHEBI:17051"/>
    </reaction>
    <physiologicalReaction direction="left-to-right" evidence="8">
        <dbReference type="Rhea" id="RHEA:76160"/>
    </physiologicalReaction>
</comment>
<keyword evidence="10" id="KW-0813">Transport</keyword>
<evidence type="ECO:0000256" key="1">
    <source>
        <dbReference type="ARBA" id="ARBA00004651"/>
    </source>
</evidence>
<keyword evidence="12" id="KW-1185">Reference proteome</keyword>
<feature type="transmembrane region" description="Helical" evidence="10">
    <location>
        <begin position="125"/>
        <end position="149"/>
    </location>
</feature>
<keyword evidence="4 10" id="KW-1133">Transmembrane helix</keyword>
<sequence length="150" mass="16367">MIRTLIALFASLSNSLFTAFSQPMIRNPLAIGLGAIAGALTRYYLTLWLASRFGTSFPYGTFFINLTGCFGMGFFVSFSERIAAISPELVLLLAVGFLGSYTTFSTYELDTHRLLRDSGLGTATFYWMGSAILGVVGIQLGMSVARFLLR</sequence>
<dbReference type="GO" id="GO:0005886">
    <property type="term" value="C:plasma membrane"/>
    <property type="evidence" value="ECO:0007669"/>
    <property type="project" value="UniProtKB-SubCell"/>
</dbReference>
<protein>
    <recommendedName>
        <fullName evidence="10">Fluoride-specific ion channel FluC</fullName>
    </recommendedName>
</protein>
<keyword evidence="3 10" id="KW-0812">Transmembrane</keyword>
<dbReference type="PANTHER" id="PTHR28259:SF1">
    <property type="entry name" value="FLUORIDE EXPORT PROTEIN 1-RELATED"/>
    <property type="match status" value="1"/>
</dbReference>
<keyword evidence="10" id="KW-0915">Sodium</keyword>
<keyword evidence="5 10" id="KW-0472">Membrane</keyword>
<name>U7QLQ6_9CYAN</name>
<comment type="similarity">
    <text evidence="7 10">Belongs to the fluoride channel Fluc/FEX (TC 1.A.43) family.</text>
</comment>
<comment type="subcellular location">
    <subcellularLocation>
        <location evidence="1 10">Cell membrane</location>
        <topology evidence="1 10">Multi-pass membrane protein</topology>
    </subcellularLocation>
</comment>
<feature type="transmembrane region" description="Helical" evidence="10">
    <location>
        <begin position="57"/>
        <end position="76"/>
    </location>
</feature>
<dbReference type="EMBL" id="AUZM01000007">
    <property type="protein sequence ID" value="ERT08818.1"/>
    <property type="molecule type" value="Genomic_DNA"/>
</dbReference>
<proteinExistence type="inferred from homology"/>
<evidence type="ECO:0000256" key="2">
    <source>
        <dbReference type="ARBA" id="ARBA00022475"/>
    </source>
</evidence>
<dbReference type="GO" id="GO:0046872">
    <property type="term" value="F:metal ion binding"/>
    <property type="evidence" value="ECO:0007669"/>
    <property type="project" value="UniProtKB-KW"/>
</dbReference>
<evidence type="ECO:0000256" key="6">
    <source>
        <dbReference type="ARBA" id="ARBA00023303"/>
    </source>
</evidence>
<evidence type="ECO:0000313" key="12">
    <source>
        <dbReference type="Proteomes" id="UP000017127"/>
    </source>
</evidence>
<dbReference type="Pfam" id="PF02537">
    <property type="entry name" value="CRCB"/>
    <property type="match status" value="1"/>
</dbReference>
<keyword evidence="10" id="KW-0406">Ion transport</keyword>
<evidence type="ECO:0000256" key="8">
    <source>
        <dbReference type="ARBA" id="ARBA00035585"/>
    </source>
</evidence>
<dbReference type="PATRIC" id="fig|1348334.3.peg.1143"/>
<dbReference type="Proteomes" id="UP000017127">
    <property type="component" value="Unassembled WGS sequence"/>
</dbReference>
<feature type="transmembrane region" description="Helical" evidence="10">
    <location>
        <begin position="31"/>
        <end position="50"/>
    </location>
</feature>
<evidence type="ECO:0000256" key="10">
    <source>
        <dbReference type="HAMAP-Rule" id="MF_00454"/>
    </source>
</evidence>
<evidence type="ECO:0000256" key="3">
    <source>
        <dbReference type="ARBA" id="ARBA00022692"/>
    </source>
</evidence>
<keyword evidence="10" id="KW-0479">Metal-binding</keyword>
<dbReference type="GO" id="GO:0140114">
    <property type="term" value="P:cellular detoxification of fluoride"/>
    <property type="evidence" value="ECO:0007669"/>
    <property type="project" value="UniProtKB-UniRule"/>
</dbReference>
<dbReference type="RefSeq" id="WP_023064912.1">
    <property type="nucleotide sequence ID" value="NZ_AUZM01000007.1"/>
</dbReference>
<keyword evidence="2 10" id="KW-1003">Cell membrane</keyword>
<comment type="caution">
    <text evidence="11">The sequence shown here is derived from an EMBL/GenBank/DDBJ whole genome shotgun (WGS) entry which is preliminary data.</text>
</comment>